<keyword evidence="1" id="KW-1185">Reference proteome</keyword>
<name>A0A915KKQ0_ROMCU</name>
<organism evidence="1 2">
    <name type="scientific">Romanomermis culicivorax</name>
    <name type="common">Nematode worm</name>
    <dbReference type="NCBI Taxonomy" id="13658"/>
    <lineage>
        <taxon>Eukaryota</taxon>
        <taxon>Metazoa</taxon>
        <taxon>Ecdysozoa</taxon>
        <taxon>Nematoda</taxon>
        <taxon>Enoplea</taxon>
        <taxon>Dorylaimia</taxon>
        <taxon>Mermithida</taxon>
        <taxon>Mermithoidea</taxon>
        <taxon>Mermithidae</taxon>
        <taxon>Romanomermis</taxon>
    </lineage>
</organism>
<dbReference type="WBParaSite" id="nRc.2.0.1.t39002-RA">
    <property type="protein sequence ID" value="nRc.2.0.1.t39002-RA"/>
    <property type="gene ID" value="nRc.2.0.1.g39002"/>
</dbReference>
<sequence>MLHTFIFLMSYAQIHVTGASEK</sequence>
<accession>A0A915KKQ0</accession>
<proteinExistence type="predicted"/>
<evidence type="ECO:0000313" key="2">
    <source>
        <dbReference type="WBParaSite" id="nRc.2.0.1.t39002-RA"/>
    </source>
</evidence>
<dbReference type="AlphaFoldDB" id="A0A915KKQ0"/>
<protein>
    <submittedName>
        <fullName evidence="2">Uncharacterized protein</fullName>
    </submittedName>
</protein>
<reference evidence="2" key="1">
    <citation type="submission" date="2022-11" db="UniProtKB">
        <authorList>
            <consortium name="WormBaseParasite"/>
        </authorList>
    </citation>
    <scope>IDENTIFICATION</scope>
</reference>
<evidence type="ECO:0000313" key="1">
    <source>
        <dbReference type="Proteomes" id="UP000887565"/>
    </source>
</evidence>
<dbReference type="Proteomes" id="UP000887565">
    <property type="component" value="Unplaced"/>
</dbReference>